<dbReference type="Proteomes" id="UP000604117">
    <property type="component" value="Unassembled WGS sequence"/>
</dbReference>
<feature type="domain" description="Enoyl reductase (ER)" evidence="1">
    <location>
        <begin position="10"/>
        <end position="307"/>
    </location>
</feature>
<evidence type="ECO:0000313" key="3">
    <source>
        <dbReference type="Proteomes" id="UP000604117"/>
    </source>
</evidence>
<dbReference type="SUPFAM" id="SSF50129">
    <property type="entry name" value="GroES-like"/>
    <property type="match status" value="1"/>
</dbReference>
<dbReference type="SUPFAM" id="SSF51735">
    <property type="entry name" value="NAD(P)-binding Rossmann-fold domains"/>
    <property type="match status" value="1"/>
</dbReference>
<protein>
    <submittedName>
        <fullName evidence="2">NADPH:quinone reductase</fullName>
    </submittedName>
</protein>
<dbReference type="InterPro" id="IPR050700">
    <property type="entry name" value="YIM1/Zinc_Alcohol_DH_Fams"/>
</dbReference>
<organism evidence="2 3">
    <name type="scientific">Asanoa siamensis</name>
    <dbReference type="NCBI Taxonomy" id="926357"/>
    <lineage>
        <taxon>Bacteria</taxon>
        <taxon>Bacillati</taxon>
        <taxon>Actinomycetota</taxon>
        <taxon>Actinomycetes</taxon>
        <taxon>Micromonosporales</taxon>
        <taxon>Micromonosporaceae</taxon>
        <taxon>Asanoa</taxon>
    </lineage>
</organism>
<keyword evidence="3" id="KW-1185">Reference proteome</keyword>
<dbReference type="Gene3D" id="3.40.50.720">
    <property type="entry name" value="NAD(P)-binding Rossmann-like Domain"/>
    <property type="match status" value="1"/>
</dbReference>
<accession>A0ABQ4D486</accession>
<evidence type="ECO:0000313" key="2">
    <source>
        <dbReference type="EMBL" id="GIF77917.1"/>
    </source>
</evidence>
<dbReference type="Pfam" id="PF13602">
    <property type="entry name" value="ADH_zinc_N_2"/>
    <property type="match status" value="1"/>
</dbReference>
<dbReference type="PANTHER" id="PTHR11695:SF294">
    <property type="entry name" value="RETICULON-4-INTERACTING PROTEIN 1, MITOCHONDRIAL"/>
    <property type="match status" value="1"/>
</dbReference>
<comment type="caution">
    <text evidence="2">The sequence shown here is derived from an EMBL/GenBank/DDBJ whole genome shotgun (WGS) entry which is preliminary data.</text>
</comment>
<dbReference type="SMART" id="SM00829">
    <property type="entry name" value="PKS_ER"/>
    <property type="match status" value="1"/>
</dbReference>
<gene>
    <name evidence="2" type="ORF">Asi02nite_74350</name>
</gene>
<proteinExistence type="predicted"/>
<dbReference type="InterPro" id="IPR011032">
    <property type="entry name" value="GroES-like_sf"/>
</dbReference>
<sequence length="312" mass="32737">MLAVSMDHYGSPDVLQPVEVPKPSPAPTEVLVRVHAAGINPADVKQRAGHGPLSTFPMILGWDVAGVVAEVGFGVTIFSPGDEVYGMPWFPRQAGAYADYVTAPSRQFAPKPPSRSFAEAAALPLAGLTAWQLVTDTVHLDANQRLLIHGAAGHVGGLAVQIAKARGAHVIGVAEGSDRDRLEALGADEIVDYTTTRFEDVVEPVDAVLDFVGHDYTARSVPLVHRDGVIVQVPSGSSSDDVRRGADAGVRVTSFLVEPDHAGLLALTDLAEHDQLSANVAAVVPLAEAARAHELVESGKVKDKVILSSTPA</sequence>
<dbReference type="RefSeq" id="WP_203718765.1">
    <property type="nucleotide sequence ID" value="NZ_BONE01000109.1"/>
</dbReference>
<dbReference type="InterPro" id="IPR013154">
    <property type="entry name" value="ADH-like_N"/>
</dbReference>
<dbReference type="EMBL" id="BONE01000109">
    <property type="protein sequence ID" value="GIF77917.1"/>
    <property type="molecule type" value="Genomic_DNA"/>
</dbReference>
<evidence type="ECO:0000259" key="1">
    <source>
        <dbReference type="SMART" id="SM00829"/>
    </source>
</evidence>
<dbReference type="InterPro" id="IPR036291">
    <property type="entry name" value="NAD(P)-bd_dom_sf"/>
</dbReference>
<dbReference type="Pfam" id="PF08240">
    <property type="entry name" value="ADH_N"/>
    <property type="match status" value="1"/>
</dbReference>
<dbReference type="InterPro" id="IPR020843">
    <property type="entry name" value="ER"/>
</dbReference>
<name>A0ABQ4D486_9ACTN</name>
<dbReference type="CDD" id="cd05289">
    <property type="entry name" value="MDR_like_2"/>
    <property type="match status" value="1"/>
</dbReference>
<dbReference type="Gene3D" id="3.90.180.10">
    <property type="entry name" value="Medium-chain alcohol dehydrogenases, catalytic domain"/>
    <property type="match status" value="1"/>
</dbReference>
<dbReference type="PANTHER" id="PTHR11695">
    <property type="entry name" value="ALCOHOL DEHYDROGENASE RELATED"/>
    <property type="match status" value="1"/>
</dbReference>
<reference evidence="2 3" key="1">
    <citation type="submission" date="2021-01" db="EMBL/GenBank/DDBJ databases">
        <title>Whole genome shotgun sequence of Asanoa siamensis NBRC 107932.</title>
        <authorList>
            <person name="Komaki H."/>
            <person name="Tamura T."/>
        </authorList>
    </citation>
    <scope>NUCLEOTIDE SEQUENCE [LARGE SCALE GENOMIC DNA]</scope>
    <source>
        <strain evidence="2 3">NBRC 107932</strain>
    </source>
</reference>